<dbReference type="EMBL" id="GGEC01088589">
    <property type="protein sequence ID" value="MBX69073.1"/>
    <property type="molecule type" value="Transcribed_RNA"/>
</dbReference>
<evidence type="ECO:0000313" key="2">
    <source>
        <dbReference type="EMBL" id="MBX69073.1"/>
    </source>
</evidence>
<evidence type="ECO:0000256" key="1">
    <source>
        <dbReference type="SAM" id="MobiDB-lite"/>
    </source>
</evidence>
<name>A0A2P2QQ10_RHIMU</name>
<reference evidence="2" key="1">
    <citation type="submission" date="2018-02" db="EMBL/GenBank/DDBJ databases">
        <title>Rhizophora mucronata_Transcriptome.</title>
        <authorList>
            <person name="Meera S.P."/>
            <person name="Sreeshan A."/>
            <person name="Augustine A."/>
        </authorList>
    </citation>
    <scope>NUCLEOTIDE SEQUENCE</scope>
    <source>
        <tissue evidence="2">Leaf</tissue>
    </source>
</reference>
<feature type="region of interest" description="Disordered" evidence="1">
    <location>
        <begin position="1"/>
        <end position="29"/>
    </location>
</feature>
<accession>A0A2P2QQ10</accession>
<organism evidence="2">
    <name type="scientific">Rhizophora mucronata</name>
    <name type="common">Asiatic mangrove</name>
    <dbReference type="NCBI Taxonomy" id="61149"/>
    <lineage>
        <taxon>Eukaryota</taxon>
        <taxon>Viridiplantae</taxon>
        <taxon>Streptophyta</taxon>
        <taxon>Embryophyta</taxon>
        <taxon>Tracheophyta</taxon>
        <taxon>Spermatophyta</taxon>
        <taxon>Magnoliopsida</taxon>
        <taxon>eudicotyledons</taxon>
        <taxon>Gunneridae</taxon>
        <taxon>Pentapetalae</taxon>
        <taxon>rosids</taxon>
        <taxon>fabids</taxon>
        <taxon>Malpighiales</taxon>
        <taxon>Rhizophoraceae</taxon>
        <taxon>Rhizophora</taxon>
    </lineage>
</organism>
<protein>
    <submittedName>
        <fullName evidence="2">Pentatricopeptide repeat-containing protein At1g05750ic</fullName>
    </submittedName>
</protein>
<feature type="compositionally biased region" description="Basic residues" evidence="1">
    <location>
        <begin position="17"/>
        <end position="29"/>
    </location>
</feature>
<sequence length="68" mass="8308">MDLLHYPPLPQRPTPSSRRRIRPNAPLRRRTQSHYNHISALWVREFSIRRQILWPFNSRLCAETRFGR</sequence>
<proteinExistence type="predicted"/>
<dbReference type="AlphaFoldDB" id="A0A2P2QQ10"/>